<keyword evidence="2" id="KW-1003">Cell membrane</keyword>
<dbReference type="EMBL" id="BAQB01000023">
    <property type="protein sequence ID" value="GBR48237.1"/>
    <property type="molecule type" value="Genomic_DNA"/>
</dbReference>
<feature type="signal peptide" evidence="8">
    <location>
        <begin position="1"/>
        <end position="24"/>
    </location>
</feature>
<proteinExistence type="inferred from homology"/>
<evidence type="ECO:0000256" key="2">
    <source>
        <dbReference type="ARBA" id="ARBA00022475"/>
    </source>
</evidence>
<dbReference type="Proteomes" id="UP001062443">
    <property type="component" value="Unassembled WGS sequence"/>
</dbReference>
<evidence type="ECO:0000256" key="5">
    <source>
        <dbReference type="ARBA" id="ARBA00023139"/>
    </source>
</evidence>
<comment type="caution">
    <text evidence="9">The sequence shown here is derived from an EMBL/GenBank/DDBJ whole genome shotgun (WGS) entry which is preliminary data.</text>
</comment>
<evidence type="ECO:0000256" key="4">
    <source>
        <dbReference type="ARBA" id="ARBA00023136"/>
    </source>
</evidence>
<keyword evidence="3 8" id="KW-0732">Signal</keyword>
<evidence type="ECO:0000256" key="8">
    <source>
        <dbReference type="SAM" id="SignalP"/>
    </source>
</evidence>
<name>A0ABQ0QKQ1_9PROT</name>
<reference evidence="9" key="1">
    <citation type="submission" date="2013-04" db="EMBL/GenBank/DDBJ databases">
        <title>The genome sequencing project of 58 acetic acid bacteria.</title>
        <authorList>
            <person name="Okamoto-Kainuma A."/>
            <person name="Ishikawa M."/>
            <person name="Umino S."/>
            <person name="Koizumi Y."/>
            <person name="Shiwa Y."/>
            <person name="Yoshikawa H."/>
            <person name="Matsutani M."/>
            <person name="Matsushita K."/>
        </authorList>
    </citation>
    <scope>NUCLEOTIDE SEQUENCE</scope>
    <source>
        <strain evidence="9">NBRC 106556</strain>
    </source>
</reference>
<dbReference type="RefSeq" id="WP_068173463.1">
    <property type="nucleotide sequence ID" value="NZ_BAQB01000023.1"/>
</dbReference>
<evidence type="ECO:0000313" key="9">
    <source>
        <dbReference type="EMBL" id="GBR48237.1"/>
    </source>
</evidence>
<protein>
    <submittedName>
        <fullName evidence="9">Uncharacterized protein</fullName>
    </submittedName>
</protein>
<keyword evidence="4" id="KW-0472">Membrane</keyword>
<feature type="region of interest" description="Disordered" evidence="7">
    <location>
        <begin position="36"/>
        <end position="60"/>
    </location>
</feature>
<comment type="similarity">
    <text evidence="1">Belongs to the EcnA/EcnB lipoprotein family.</text>
</comment>
<organism evidence="9 10">
    <name type="scientific">Neokomagataea tanensis NBRC 106556</name>
    <dbReference type="NCBI Taxonomy" id="1223519"/>
    <lineage>
        <taxon>Bacteria</taxon>
        <taxon>Pseudomonadati</taxon>
        <taxon>Pseudomonadota</taxon>
        <taxon>Alphaproteobacteria</taxon>
        <taxon>Acetobacterales</taxon>
        <taxon>Acetobacteraceae</taxon>
        <taxon>Neokomagataea</taxon>
    </lineage>
</organism>
<dbReference type="PROSITE" id="PS51257">
    <property type="entry name" value="PROKAR_LIPOPROTEIN"/>
    <property type="match status" value="1"/>
</dbReference>
<evidence type="ECO:0000256" key="1">
    <source>
        <dbReference type="ARBA" id="ARBA00010296"/>
    </source>
</evidence>
<dbReference type="Pfam" id="PF08085">
    <property type="entry name" value="Entericidin"/>
    <property type="match status" value="1"/>
</dbReference>
<evidence type="ECO:0000256" key="3">
    <source>
        <dbReference type="ARBA" id="ARBA00022729"/>
    </source>
</evidence>
<keyword evidence="5" id="KW-0564">Palmitate</keyword>
<evidence type="ECO:0000256" key="7">
    <source>
        <dbReference type="SAM" id="MobiDB-lite"/>
    </source>
</evidence>
<dbReference type="InterPro" id="IPR012556">
    <property type="entry name" value="Entericidin"/>
</dbReference>
<sequence length="60" mass="6056">MNRKILRTVMAITLLAGGSLSLSACNTTRGAGQDISAAGKATSNAATSAEKKISSWTSGK</sequence>
<keyword evidence="10" id="KW-1185">Reference proteome</keyword>
<accession>A0ABQ0QKQ1</accession>
<gene>
    <name evidence="9" type="ORF">AA106556_1734</name>
</gene>
<evidence type="ECO:0000313" key="10">
    <source>
        <dbReference type="Proteomes" id="UP001062443"/>
    </source>
</evidence>
<evidence type="ECO:0000256" key="6">
    <source>
        <dbReference type="ARBA" id="ARBA00023288"/>
    </source>
</evidence>
<keyword evidence="6" id="KW-0449">Lipoprotein</keyword>
<feature type="chain" id="PRO_5046496959" evidence="8">
    <location>
        <begin position="25"/>
        <end position="60"/>
    </location>
</feature>